<sequence length="61" mass="6783">MQREMQWFAKITPIVHQANQTVSTKQSQGAALPLPVCIQSPNSPQLDLPVIKTQSQPSVVW</sequence>
<dbReference type="AlphaFoldDB" id="A0A2H5XC71"/>
<organism evidence="1 2">
    <name type="scientific">Candidatus Fervidibacter japonicus</name>
    <dbReference type="NCBI Taxonomy" id="2035412"/>
    <lineage>
        <taxon>Bacteria</taxon>
        <taxon>Candidatus Fervidibacterota</taxon>
        <taxon>Candidatus Fervidibacter</taxon>
    </lineage>
</organism>
<name>A0A2H5XC71_9BACT</name>
<gene>
    <name evidence="1" type="ORF">HRbin17_01221</name>
</gene>
<dbReference type="EMBL" id="BEHT01000014">
    <property type="protein sequence ID" value="GBC98707.1"/>
    <property type="molecule type" value="Genomic_DNA"/>
</dbReference>
<dbReference type="Proteomes" id="UP000236173">
    <property type="component" value="Unassembled WGS sequence"/>
</dbReference>
<evidence type="ECO:0000313" key="1">
    <source>
        <dbReference type="EMBL" id="GBC98707.1"/>
    </source>
</evidence>
<proteinExistence type="predicted"/>
<evidence type="ECO:0000313" key="2">
    <source>
        <dbReference type="Proteomes" id="UP000236173"/>
    </source>
</evidence>
<comment type="caution">
    <text evidence="1">The sequence shown here is derived from an EMBL/GenBank/DDBJ whole genome shotgun (WGS) entry which is preliminary data.</text>
</comment>
<accession>A0A2H5XC71</accession>
<reference evidence="2" key="1">
    <citation type="submission" date="2017-09" db="EMBL/GenBank/DDBJ databases">
        <title>Metaegenomics of thermophilic ammonia-oxidizing enrichment culture.</title>
        <authorList>
            <person name="Kato S."/>
            <person name="Suzuki K."/>
        </authorList>
    </citation>
    <scope>NUCLEOTIDE SEQUENCE [LARGE SCALE GENOMIC DNA]</scope>
</reference>
<protein>
    <submittedName>
        <fullName evidence="1">Uncharacterized protein</fullName>
    </submittedName>
</protein>